<keyword evidence="1" id="KW-0472">Membrane</keyword>
<dbReference type="EMBL" id="JAYMYQ010000007">
    <property type="protein sequence ID" value="KAK7321645.1"/>
    <property type="molecule type" value="Genomic_DNA"/>
</dbReference>
<keyword evidence="1" id="KW-0812">Transmembrane</keyword>
<accession>A0AAN9KPV8</accession>
<feature type="transmembrane region" description="Helical" evidence="1">
    <location>
        <begin position="38"/>
        <end position="64"/>
    </location>
</feature>
<dbReference type="PANTHER" id="PTHR33726:SF18">
    <property type="entry name" value="PROTEIN, PUTATIVE-RELATED"/>
    <property type="match status" value="1"/>
</dbReference>
<dbReference type="PANTHER" id="PTHR33726">
    <property type="entry name" value="TRANSMEMBRANE PROTEIN"/>
    <property type="match status" value="1"/>
</dbReference>
<evidence type="ECO:0000256" key="1">
    <source>
        <dbReference type="SAM" id="Phobius"/>
    </source>
</evidence>
<dbReference type="Proteomes" id="UP001367508">
    <property type="component" value="Unassembled WGS sequence"/>
</dbReference>
<proteinExistence type="predicted"/>
<gene>
    <name evidence="2" type="ORF">VNO77_32482</name>
</gene>
<keyword evidence="3" id="KW-1185">Reference proteome</keyword>
<name>A0AAN9KPV8_CANGL</name>
<protein>
    <submittedName>
        <fullName evidence="2">Uncharacterized protein</fullName>
    </submittedName>
</protein>
<comment type="caution">
    <text evidence="2">The sequence shown here is derived from an EMBL/GenBank/DDBJ whole genome shotgun (WGS) entry which is preliminary data.</text>
</comment>
<evidence type="ECO:0000313" key="2">
    <source>
        <dbReference type="EMBL" id="KAK7321645.1"/>
    </source>
</evidence>
<evidence type="ECO:0000313" key="3">
    <source>
        <dbReference type="Proteomes" id="UP001367508"/>
    </source>
</evidence>
<organism evidence="2 3">
    <name type="scientific">Canavalia gladiata</name>
    <name type="common">Sword bean</name>
    <name type="synonym">Dolichos gladiatus</name>
    <dbReference type="NCBI Taxonomy" id="3824"/>
    <lineage>
        <taxon>Eukaryota</taxon>
        <taxon>Viridiplantae</taxon>
        <taxon>Streptophyta</taxon>
        <taxon>Embryophyta</taxon>
        <taxon>Tracheophyta</taxon>
        <taxon>Spermatophyta</taxon>
        <taxon>Magnoliopsida</taxon>
        <taxon>eudicotyledons</taxon>
        <taxon>Gunneridae</taxon>
        <taxon>Pentapetalae</taxon>
        <taxon>rosids</taxon>
        <taxon>fabids</taxon>
        <taxon>Fabales</taxon>
        <taxon>Fabaceae</taxon>
        <taxon>Papilionoideae</taxon>
        <taxon>50 kb inversion clade</taxon>
        <taxon>NPAAA clade</taxon>
        <taxon>indigoferoid/millettioid clade</taxon>
        <taxon>Phaseoleae</taxon>
        <taxon>Canavalia</taxon>
    </lineage>
</organism>
<sequence length="70" mass="8558">MGSMKKWFFKRLRKESWKRLKLLRSAFKWKKLYGPLSFMDYVIFKIMFAFETIVLISMLSFFFLCCGCSF</sequence>
<keyword evidence="1" id="KW-1133">Transmembrane helix</keyword>
<reference evidence="2 3" key="1">
    <citation type="submission" date="2024-01" db="EMBL/GenBank/DDBJ databases">
        <title>The genomes of 5 underutilized Papilionoideae crops provide insights into root nodulation and disease resistanc.</title>
        <authorList>
            <person name="Jiang F."/>
        </authorList>
    </citation>
    <scope>NUCLEOTIDE SEQUENCE [LARGE SCALE GENOMIC DNA]</scope>
    <source>
        <strain evidence="2">LVBAO_FW01</strain>
        <tissue evidence="2">Leaves</tissue>
    </source>
</reference>
<dbReference type="AlphaFoldDB" id="A0AAN9KPV8"/>